<dbReference type="GO" id="GO:0044038">
    <property type="term" value="P:cell wall macromolecule biosynthetic process"/>
    <property type="evidence" value="ECO:0007669"/>
    <property type="project" value="TreeGrafter"/>
</dbReference>
<evidence type="ECO:0000256" key="1">
    <source>
        <dbReference type="ARBA" id="ARBA00004651"/>
    </source>
</evidence>
<feature type="transmembrane region" description="Helical" evidence="8">
    <location>
        <begin position="328"/>
        <end position="348"/>
    </location>
</feature>
<keyword evidence="5 8" id="KW-1133">Transmembrane helix</keyword>
<dbReference type="GO" id="GO:0071555">
    <property type="term" value="P:cell wall organization"/>
    <property type="evidence" value="ECO:0007669"/>
    <property type="project" value="TreeGrafter"/>
</dbReference>
<dbReference type="CDD" id="cd06853">
    <property type="entry name" value="GT_WecA_like"/>
    <property type="match status" value="1"/>
</dbReference>
<dbReference type="Proteomes" id="UP000473278">
    <property type="component" value="Unassembled WGS sequence"/>
</dbReference>
<keyword evidence="7" id="KW-0460">Magnesium</keyword>
<feature type="transmembrane region" description="Helical" evidence="8">
    <location>
        <begin position="166"/>
        <end position="184"/>
    </location>
</feature>
<feature type="binding site" evidence="7">
    <location>
        <position position="218"/>
    </location>
    <ligand>
        <name>Mg(2+)</name>
        <dbReference type="ChEBI" id="CHEBI:18420"/>
    </ligand>
</feature>
<evidence type="ECO:0000313" key="10">
    <source>
        <dbReference type="Proteomes" id="UP000473278"/>
    </source>
</evidence>
<dbReference type="InterPro" id="IPR018480">
    <property type="entry name" value="PNAcMuramoyl-5peptid_Trfase_CS"/>
</dbReference>
<evidence type="ECO:0000256" key="4">
    <source>
        <dbReference type="ARBA" id="ARBA00022692"/>
    </source>
</evidence>
<dbReference type="PANTHER" id="PTHR22926:SF3">
    <property type="entry name" value="UNDECAPRENYL-PHOSPHATE ALPHA-N-ACETYLGLUCOSAMINYL 1-PHOSPHATE TRANSFERASE"/>
    <property type="match status" value="1"/>
</dbReference>
<feature type="binding site" evidence="7">
    <location>
        <position position="158"/>
    </location>
    <ligand>
        <name>Mg(2+)</name>
        <dbReference type="ChEBI" id="CHEBI:18420"/>
    </ligand>
</feature>
<evidence type="ECO:0000313" key="9">
    <source>
        <dbReference type="EMBL" id="NGP76662.1"/>
    </source>
</evidence>
<protein>
    <submittedName>
        <fullName evidence="9">Undecaprenyl/decaprenyl-phosphate alpha-N-acetylglucosaminyl 1-phosphate transferase</fullName>
    </submittedName>
</protein>
<evidence type="ECO:0000256" key="3">
    <source>
        <dbReference type="ARBA" id="ARBA00022679"/>
    </source>
</evidence>
<dbReference type="InterPro" id="IPR000715">
    <property type="entry name" value="Glycosyl_transferase_4"/>
</dbReference>
<feature type="transmembrane region" description="Helical" evidence="8">
    <location>
        <begin position="221"/>
        <end position="240"/>
    </location>
</feature>
<sequence length="405" mass="44141">MNIEFLMRVVPAVFTSVIICFISIPVIIKIAELKKLMDEPDKKRKIHKEVVPTLGGIGIFAAFMISFSIWGSAASLESYPFFVAGLFILLLVGIRDDILTISPNKKLLIQLLAAAEIVIGGGVVLTDFGGILGIYQVPWYLGAGITILAFVSLINAINLIDGIDGLAGGIGIVVSSILGIWFWYTGFVALSVLAFSLSGALIGFLIYNVHPAKIFMGDTGSMAVGFILAYLVIQFLVANSTVVSSGWYIENAHIFAISLLIIPIVDTLRVFTLRVASGKSPFVADRNHTHHQLLDVGMSPEVASFSLWMGNFALIAAGFFLNGIDANILLFLILLGGFGILPLTKFLFASYLKYNRKLAYYSYLRSQAGSQSDYESLKEEMKKLIFLNKSKKENIQDKVGEAESS</sequence>
<dbReference type="Pfam" id="PF00953">
    <property type="entry name" value="Glycos_transf_4"/>
    <property type="match status" value="1"/>
</dbReference>
<keyword evidence="4 8" id="KW-0812">Transmembrane</keyword>
<dbReference type="GO" id="GO:0009103">
    <property type="term" value="P:lipopolysaccharide biosynthetic process"/>
    <property type="evidence" value="ECO:0007669"/>
    <property type="project" value="TreeGrafter"/>
</dbReference>
<feature type="transmembrane region" description="Helical" evidence="8">
    <location>
        <begin position="51"/>
        <end position="73"/>
    </location>
</feature>
<proteinExistence type="predicted"/>
<dbReference type="PROSITE" id="PS01348">
    <property type="entry name" value="MRAY_2"/>
    <property type="match status" value="1"/>
</dbReference>
<keyword evidence="3 9" id="KW-0808">Transferase</keyword>
<comment type="cofactor">
    <cofactor evidence="7">
        <name>Mg(2+)</name>
        <dbReference type="ChEBI" id="CHEBI:18420"/>
    </cofactor>
</comment>
<dbReference type="EMBL" id="JAALLT010000002">
    <property type="protein sequence ID" value="NGP76662.1"/>
    <property type="molecule type" value="Genomic_DNA"/>
</dbReference>
<accession>A0A6M1SV16</accession>
<feature type="transmembrane region" description="Helical" evidence="8">
    <location>
        <begin position="79"/>
        <end position="95"/>
    </location>
</feature>
<evidence type="ECO:0000256" key="6">
    <source>
        <dbReference type="ARBA" id="ARBA00023136"/>
    </source>
</evidence>
<dbReference type="GO" id="GO:0016780">
    <property type="term" value="F:phosphotransferase activity, for other substituted phosphate groups"/>
    <property type="evidence" value="ECO:0007669"/>
    <property type="project" value="InterPro"/>
</dbReference>
<evidence type="ECO:0000256" key="8">
    <source>
        <dbReference type="SAM" id="Phobius"/>
    </source>
</evidence>
<organism evidence="9 10">
    <name type="scientific">Halalkalibaculum roseum</name>
    <dbReference type="NCBI Taxonomy" id="2709311"/>
    <lineage>
        <taxon>Bacteria</taxon>
        <taxon>Pseudomonadati</taxon>
        <taxon>Balneolota</taxon>
        <taxon>Balneolia</taxon>
        <taxon>Balneolales</taxon>
        <taxon>Balneolaceae</taxon>
        <taxon>Halalkalibaculum</taxon>
    </lineage>
</organism>
<feature type="transmembrane region" description="Helical" evidence="8">
    <location>
        <begin position="12"/>
        <end position="31"/>
    </location>
</feature>
<feature type="transmembrane region" description="Helical" evidence="8">
    <location>
        <begin position="252"/>
        <end position="271"/>
    </location>
</feature>
<name>A0A6M1SV16_9BACT</name>
<dbReference type="RefSeq" id="WP_165141195.1">
    <property type="nucleotide sequence ID" value="NZ_JAALLT010000002.1"/>
</dbReference>
<evidence type="ECO:0000256" key="7">
    <source>
        <dbReference type="PIRSR" id="PIRSR600715-1"/>
    </source>
</evidence>
<gene>
    <name evidence="9" type="ORF">G3570_08460</name>
</gene>
<keyword evidence="7" id="KW-0479">Metal-binding</keyword>
<feature type="transmembrane region" description="Helical" evidence="8">
    <location>
        <begin position="302"/>
        <end position="322"/>
    </location>
</feature>
<dbReference type="AlphaFoldDB" id="A0A6M1SV16"/>
<keyword evidence="2" id="KW-1003">Cell membrane</keyword>
<dbReference type="PANTHER" id="PTHR22926">
    <property type="entry name" value="PHOSPHO-N-ACETYLMURAMOYL-PENTAPEPTIDE-TRANSFERASE"/>
    <property type="match status" value="1"/>
</dbReference>
<dbReference type="GO" id="GO:0005886">
    <property type="term" value="C:plasma membrane"/>
    <property type="evidence" value="ECO:0007669"/>
    <property type="project" value="UniProtKB-SubCell"/>
</dbReference>
<evidence type="ECO:0000256" key="2">
    <source>
        <dbReference type="ARBA" id="ARBA00022475"/>
    </source>
</evidence>
<comment type="subcellular location">
    <subcellularLocation>
        <location evidence="1">Cell membrane</location>
        <topology evidence="1">Multi-pass membrane protein</topology>
    </subcellularLocation>
</comment>
<feature type="transmembrane region" description="Helical" evidence="8">
    <location>
        <begin position="137"/>
        <end position="159"/>
    </location>
</feature>
<keyword evidence="10" id="KW-1185">Reference proteome</keyword>
<keyword evidence="6 8" id="KW-0472">Membrane</keyword>
<comment type="caution">
    <text evidence="9">The sequence shown here is derived from an EMBL/GenBank/DDBJ whole genome shotgun (WGS) entry which is preliminary data.</text>
</comment>
<dbReference type="GO" id="GO:0046872">
    <property type="term" value="F:metal ion binding"/>
    <property type="evidence" value="ECO:0007669"/>
    <property type="project" value="UniProtKB-KW"/>
</dbReference>
<reference evidence="9 10" key="1">
    <citation type="submission" date="2020-02" db="EMBL/GenBank/DDBJ databases">
        <title>Balneolaceae bacterium YR4-1, complete genome.</title>
        <authorList>
            <person name="Li Y."/>
            <person name="Wu S."/>
        </authorList>
    </citation>
    <scope>NUCLEOTIDE SEQUENCE [LARGE SCALE GENOMIC DNA]</scope>
    <source>
        <strain evidence="9 10">YR4-1</strain>
    </source>
</reference>
<evidence type="ECO:0000256" key="5">
    <source>
        <dbReference type="ARBA" id="ARBA00022989"/>
    </source>
</evidence>
<feature type="transmembrane region" description="Helical" evidence="8">
    <location>
        <begin position="190"/>
        <end position="209"/>
    </location>
</feature>
<feature type="transmembrane region" description="Helical" evidence="8">
    <location>
        <begin position="107"/>
        <end position="125"/>
    </location>
</feature>